<organism evidence="1 2">
    <name type="scientific">Agromyces archimandritae</name>
    <dbReference type="NCBI Taxonomy" id="2781962"/>
    <lineage>
        <taxon>Bacteria</taxon>
        <taxon>Bacillati</taxon>
        <taxon>Actinomycetota</taxon>
        <taxon>Actinomycetes</taxon>
        <taxon>Micrococcales</taxon>
        <taxon>Microbacteriaceae</taxon>
        <taxon>Agromyces</taxon>
    </lineage>
</organism>
<dbReference type="EMBL" id="CP071696">
    <property type="protein sequence ID" value="QTX06117.1"/>
    <property type="molecule type" value="Genomic_DNA"/>
</dbReference>
<protein>
    <submittedName>
        <fullName evidence="1">Uncharacterized protein</fullName>
    </submittedName>
</protein>
<evidence type="ECO:0000313" key="2">
    <source>
        <dbReference type="Proteomes" id="UP000671914"/>
    </source>
</evidence>
<sequence length="67" mass="7067">MLESDPFSYRVTKGGLVLVSRGGRTVVTVGGAPAQKLQAALASAGPDEEQLLLAKATGNYRHGNERR</sequence>
<keyword evidence="2" id="KW-1185">Reference proteome</keyword>
<accession>A0A975FQF1</accession>
<evidence type="ECO:0000313" key="1">
    <source>
        <dbReference type="EMBL" id="QTX06117.1"/>
    </source>
</evidence>
<gene>
    <name evidence="1" type="ORF">G127AT_02320</name>
</gene>
<dbReference type="AlphaFoldDB" id="A0A975FQF1"/>
<reference evidence="1" key="1">
    <citation type="submission" date="2021-03" db="EMBL/GenBank/DDBJ databases">
        <title>Agromyces archimandritus sp. nov., isolated from the cockroach Archimandrita tessellata.</title>
        <authorList>
            <person name="Guzman J."/>
            <person name="Ortuzar M."/>
            <person name="Poehlein A."/>
            <person name="Daniel R."/>
            <person name="Trujillo M."/>
            <person name="Vilcinskas A."/>
        </authorList>
    </citation>
    <scope>NUCLEOTIDE SEQUENCE</scope>
    <source>
        <strain evidence="1">G127AT</strain>
    </source>
</reference>
<dbReference type="Proteomes" id="UP000671914">
    <property type="component" value="Chromosome"/>
</dbReference>
<proteinExistence type="predicted"/>
<dbReference type="KEGG" id="aarc:G127AT_02320"/>
<name>A0A975FQF1_9MICO</name>